<accession>A0A096BIM9</accession>
<reference evidence="7 8" key="1">
    <citation type="submission" date="2013-12" db="EMBL/GenBank/DDBJ databases">
        <title>Draft genome sequence of Caloranaerobacter sp. H53214.</title>
        <authorList>
            <person name="Jiang L.J."/>
            <person name="Shao Z.Z."/>
            <person name="Long M.N."/>
        </authorList>
    </citation>
    <scope>NUCLEOTIDE SEQUENCE [LARGE SCALE GENOMIC DNA]</scope>
    <source>
        <strain evidence="7 8">H53214</strain>
    </source>
</reference>
<dbReference type="GO" id="GO:0016020">
    <property type="term" value="C:membrane"/>
    <property type="evidence" value="ECO:0007669"/>
    <property type="project" value="UniProtKB-SubCell"/>
</dbReference>
<dbReference type="RefSeq" id="WP_035163071.1">
    <property type="nucleotide sequence ID" value="NZ_AZTB01000020.1"/>
</dbReference>
<feature type="transmembrane region" description="Helical" evidence="5">
    <location>
        <begin position="86"/>
        <end position="108"/>
    </location>
</feature>
<dbReference type="GO" id="GO:0015297">
    <property type="term" value="F:antiporter activity"/>
    <property type="evidence" value="ECO:0007669"/>
    <property type="project" value="InterPro"/>
</dbReference>
<dbReference type="Pfam" id="PF00999">
    <property type="entry name" value="Na_H_Exchanger"/>
    <property type="match status" value="1"/>
</dbReference>
<evidence type="ECO:0000256" key="3">
    <source>
        <dbReference type="ARBA" id="ARBA00022989"/>
    </source>
</evidence>
<keyword evidence="2 5" id="KW-0812">Transmembrane</keyword>
<dbReference type="InterPro" id="IPR006153">
    <property type="entry name" value="Cation/H_exchanger_TM"/>
</dbReference>
<evidence type="ECO:0000256" key="5">
    <source>
        <dbReference type="SAM" id="Phobius"/>
    </source>
</evidence>
<dbReference type="EMBL" id="AZTB01000020">
    <property type="protein sequence ID" value="KGG80598.1"/>
    <property type="molecule type" value="Genomic_DNA"/>
</dbReference>
<dbReference type="GO" id="GO:1902600">
    <property type="term" value="P:proton transmembrane transport"/>
    <property type="evidence" value="ECO:0007669"/>
    <property type="project" value="InterPro"/>
</dbReference>
<evidence type="ECO:0000259" key="6">
    <source>
        <dbReference type="Pfam" id="PF00999"/>
    </source>
</evidence>
<feature type="transmembrane region" description="Helical" evidence="5">
    <location>
        <begin position="55"/>
        <end position="74"/>
    </location>
</feature>
<evidence type="ECO:0000256" key="1">
    <source>
        <dbReference type="ARBA" id="ARBA00004141"/>
    </source>
</evidence>
<feature type="transmembrane region" description="Helical" evidence="5">
    <location>
        <begin position="6"/>
        <end position="22"/>
    </location>
</feature>
<evidence type="ECO:0000256" key="2">
    <source>
        <dbReference type="ARBA" id="ARBA00022692"/>
    </source>
</evidence>
<feature type="transmembrane region" description="Helical" evidence="5">
    <location>
        <begin position="327"/>
        <end position="346"/>
    </location>
</feature>
<feature type="transmembrane region" description="Helical" evidence="5">
    <location>
        <begin position="29"/>
        <end position="49"/>
    </location>
</feature>
<sequence>MNPFMSLGIALILGILFGKLMNRYKIPAVAGYIIAGLIVGKSGLNIVNSNMIEKLSFLSDIALGIIAFNIGSELKISVIKKLGKPIFIIAAYESMGAFILVTLAMLLLKQDIGTALILGAVSSATAPAATVMVLKEYNAKGPLTSTLLGVVAVDDAICLMIYAVASSIAKVFIKHEVVTVYKVLVHPIAEIVLSLLAGCIAGIILTYLIKISKKENEMLPFTTGVIILLIGAALKFHLSPLLSAMTLGVIVANVSSDSRRAFSAIEKFSPPIIAAFFVLAGSRLDISLLPHIGLIGLAYLIFRILGKVLGASIGGVVSKAPHSVRKYLGFGLLSQVGVAVGLAIVVSREFPGTQLGSIVITILLATTIITEIIGPIATKNAIIKAKECNV</sequence>
<keyword evidence="4 5" id="KW-0472">Membrane</keyword>
<dbReference type="STRING" id="1156417.Y919_05370"/>
<organism evidence="7 8">
    <name type="scientific">Caloranaerobacter azorensis H53214</name>
    <dbReference type="NCBI Taxonomy" id="1156417"/>
    <lineage>
        <taxon>Bacteria</taxon>
        <taxon>Bacillati</taxon>
        <taxon>Bacillota</taxon>
        <taxon>Tissierellia</taxon>
        <taxon>Tissierellales</taxon>
        <taxon>Thermohalobacteraceae</taxon>
        <taxon>Caloranaerobacter</taxon>
    </lineage>
</organism>
<feature type="transmembrane region" description="Helical" evidence="5">
    <location>
        <begin position="288"/>
        <end position="306"/>
    </location>
</feature>
<feature type="transmembrane region" description="Helical" evidence="5">
    <location>
        <begin position="358"/>
        <end position="377"/>
    </location>
</feature>
<dbReference type="Proteomes" id="UP000029622">
    <property type="component" value="Unassembled WGS sequence"/>
</dbReference>
<feature type="transmembrane region" description="Helical" evidence="5">
    <location>
        <begin position="188"/>
        <end position="209"/>
    </location>
</feature>
<comment type="subcellular location">
    <subcellularLocation>
        <location evidence="1">Membrane</location>
        <topology evidence="1">Multi-pass membrane protein</topology>
    </subcellularLocation>
</comment>
<keyword evidence="3 5" id="KW-1133">Transmembrane helix</keyword>
<feature type="transmembrane region" description="Helical" evidence="5">
    <location>
        <begin position="114"/>
        <end position="134"/>
    </location>
</feature>
<feature type="transmembrane region" description="Helical" evidence="5">
    <location>
        <begin position="146"/>
        <end position="168"/>
    </location>
</feature>
<dbReference type="Gene3D" id="1.20.1530.20">
    <property type="match status" value="1"/>
</dbReference>
<evidence type="ECO:0000256" key="4">
    <source>
        <dbReference type="ARBA" id="ARBA00023136"/>
    </source>
</evidence>
<gene>
    <name evidence="7" type="ORF">Y919_05370</name>
</gene>
<dbReference type="PANTHER" id="PTHR43021">
    <property type="entry name" value="NA(+)/H(+) ANTIPORTER-RELATED"/>
    <property type="match status" value="1"/>
</dbReference>
<feature type="transmembrane region" description="Helical" evidence="5">
    <location>
        <begin position="221"/>
        <end position="238"/>
    </location>
</feature>
<dbReference type="AlphaFoldDB" id="A0A096BIM9"/>
<proteinExistence type="predicted"/>
<comment type="caution">
    <text evidence="7">The sequence shown here is derived from an EMBL/GenBank/DDBJ whole genome shotgun (WGS) entry which is preliminary data.</text>
</comment>
<dbReference type="PANTHER" id="PTHR43021:SF2">
    <property type="entry name" value="CATION_H+ EXCHANGER DOMAIN-CONTAINING PROTEIN"/>
    <property type="match status" value="1"/>
</dbReference>
<evidence type="ECO:0000313" key="7">
    <source>
        <dbReference type="EMBL" id="KGG80598.1"/>
    </source>
</evidence>
<protein>
    <submittedName>
        <fullName evidence="7">Potassium transporter</fullName>
    </submittedName>
</protein>
<dbReference type="InterPro" id="IPR038770">
    <property type="entry name" value="Na+/solute_symporter_sf"/>
</dbReference>
<feature type="domain" description="Cation/H+ exchanger transmembrane" evidence="6">
    <location>
        <begin position="12"/>
        <end position="370"/>
    </location>
</feature>
<evidence type="ECO:0000313" key="8">
    <source>
        <dbReference type="Proteomes" id="UP000029622"/>
    </source>
</evidence>
<name>A0A096BIM9_9FIRM</name>